<dbReference type="Gene3D" id="3.30.450.40">
    <property type="match status" value="1"/>
</dbReference>
<dbReference type="Gene3D" id="1.10.10.10">
    <property type="entry name" value="Winged helix-like DNA-binding domain superfamily/Winged helix DNA-binding domain"/>
    <property type="match status" value="1"/>
</dbReference>
<keyword evidence="2" id="KW-0238">DNA-binding</keyword>
<dbReference type="InterPro" id="IPR029016">
    <property type="entry name" value="GAF-like_dom_sf"/>
</dbReference>
<gene>
    <name evidence="6" type="ORF">ACFSJD_16500</name>
</gene>
<dbReference type="EMBL" id="JBHUCO010000015">
    <property type="protein sequence ID" value="MFD1519097.1"/>
    <property type="molecule type" value="Genomic_DNA"/>
</dbReference>
<feature type="domain" description="IclR-ED" evidence="5">
    <location>
        <begin position="77"/>
        <end position="256"/>
    </location>
</feature>
<sequence length="256" mass="27976">MAGQIESTERGAGRIQSVERTFELLEAMSDLGGTAGVMQLAARLETPPPTIHRLIRTLVELGYVRQQPSREYTLGPRLIRLGEHAGTLLGSWALPYLRQLVDKIGESANLATLDGDHIVYTAQMPGTHAMRMFTEVGRRAQVHCTAVGKAMLAQMPVEQVRTIVEGSAMQAQTIHTITAVDLFQEELDLVRAVGYAVDNEEQEIGVRCVAVAVPGRMPRAAFSISGPSPRMTDALIHRAVPLLRQVSEQLAGEFEK</sequence>
<evidence type="ECO:0000313" key="6">
    <source>
        <dbReference type="EMBL" id="MFD1519097.1"/>
    </source>
</evidence>
<evidence type="ECO:0000259" key="5">
    <source>
        <dbReference type="PROSITE" id="PS51078"/>
    </source>
</evidence>
<dbReference type="InterPro" id="IPR014757">
    <property type="entry name" value="Tscrpt_reg_IclR_C"/>
</dbReference>
<dbReference type="InterPro" id="IPR050707">
    <property type="entry name" value="HTH_MetabolicPath_Reg"/>
</dbReference>
<reference evidence="7" key="1">
    <citation type="journal article" date="2019" name="Int. J. Syst. Evol. Microbiol.">
        <title>The Global Catalogue of Microorganisms (GCM) 10K type strain sequencing project: providing services to taxonomists for standard genome sequencing and annotation.</title>
        <authorList>
            <consortium name="The Broad Institute Genomics Platform"/>
            <consortium name="The Broad Institute Genome Sequencing Center for Infectious Disease"/>
            <person name="Wu L."/>
            <person name="Ma J."/>
        </authorList>
    </citation>
    <scope>NUCLEOTIDE SEQUENCE [LARGE SCALE GENOMIC DNA]</scope>
    <source>
        <strain evidence="7">CCM 7043</strain>
    </source>
</reference>
<dbReference type="SMART" id="SM00346">
    <property type="entry name" value="HTH_ICLR"/>
    <property type="match status" value="1"/>
</dbReference>
<dbReference type="PANTHER" id="PTHR30136">
    <property type="entry name" value="HELIX-TURN-HELIX TRANSCRIPTIONAL REGULATOR, ICLR FAMILY"/>
    <property type="match status" value="1"/>
</dbReference>
<keyword evidence="7" id="KW-1185">Reference proteome</keyword>
<evidence type="ECO:0000256" key="2">
    <source>
        <dbReference type="ARBA" id="ARBA00023125"/>
    </source>
</evidence>
<evidence type="ECO:0000256" key="1">
    <source>
        <dbReference type="ARBA" id="ARBA00023015"/>
    </source>
</evidence>
<proteinExistence type="predicted"/>
<keyword evidence="3" id="KW-0804">Transcription</keyword>
<dbReference type="InterPro" id="IPR036388">
    <property type="entry name" value="WH-like_DNA-bd_sf"/>
</dbReference>
<dbReference type="PROSITE" id="PS51078">
    <property type="entry name" value="ICLR_ED"/>
    <property type="match status" value="1"/>
</dbReference>
<dbReference type="RefSeq" id="WP_344718568.1">
    <property type="nucleotide sequence ID" value="NZ_BAAAUS010000001.1"/>
</dbReference>
<evidence type="ECO:0000256" key="3">
    <source>
        <dbReference type="ARBA" id="ARBA00023163"/>
    </source>
</evidence>
<dbReference type="Pfam" id="PF01614">
    <property type="entry name" value="IclR_C"/>
    <property type="match status" value="1"/>
</dbReference>
<comment type="caution">
    <text evidence="6">The sequence shown here is derived from an EMBL/GenBank/DDBJ whole genome shotgun (WGS) entry which is preliminary data.</text>
</comment>
<evidence type="ECO:0000259" key="4">
    <source>
        <dbReference type="PROSITE" id="PS51077"/>
    </source>
</evidence>
<dbReference type="PROSITE" id="PS51077">
    <property type="entry name" value="HTH_ICLR"/>
    <property type="match status" value="1"/>
</dbReference>
<protein>
    <submittedName>
        <fullName evidence="6">IclR family transcriptional regulator</fullName>
    </submittedName>
</protein>
<dbReference type="SUPFAM" id="SSF46785">
    <property type="entry name" value="Winged helix' DNA-binding domain"/>
    <property type="match status" value="1"/>
</dbReference>
<dbReference type="PANTHER" id="PTHR30136:SF24">
    <property type="entry name" value="HTH-TYPE TRANSCRIPTIONAL REPRESSOR ALLR"/>
    <property type="match status" value="1"/>
</dbReference>
<evidence type="ECO:0000313" key="7">
    <source>
        <dbReference type="Proteomes" id="UP001597114"/>
    </source>
</evidence>
<accession>A0ABW4EW00</accession>
<dbReference type="InterPro" id="IPR036390">
    <property type="entry name" value="WH_DNA-bd_sf"/>
</dbReference>
<organism evidence="6 7">
    <name type="scientific">Pseudonocardia yunnanensis</name>
    <dbReference type="NCBI Taxonomy" id="58107"/>
    <lineage>
        <taxon>Bacteria</taxon>
        <taxon>Bacillati</taxon>
        <taxon>Actinomycetota</taxon>
        <taxon>Actinomycetes</taxon>
        <taxon>Pseudonocardiales</taxon>
        <taxon>Pseudonocardiaceae</taxon>
        <taxon>Pseudonocardia</taxon>
    </lineage>
</organism>
<dbReference type="Pfam" id="PF09339">
    <property type="entry name" value="HTH_IclR"/>
    <property type="match status" value="1"/>
</dbReference>
<name>A0ABW4EW00_9PSEU</name>
<dbReference type="Proteomes" id="UP001597114">
    <property type="component" value="Unassembled WGS sequence"/>
</dbReference>
<dbReference type="SUPFAM" id="SSF55781">
    <property type="entry name" value="GAF domain-like"/>
    <property type="match status" value="1"/>
</dbReference>
<dbReference type="InterPro" id="IPR005471">
    <property type="entry name" value="Tscrpt_reg_IclR_N"/>
</dbReference>
<keyword evidence="1" id="KW-0805">Transcription regulation</keyword>
<feature type="domain" description="HTH iclR-type" evidence="4">
    <location>
        <begin position="15"/>
        <end position="76"/>
    </location>
</feature>